<evidence type="ECO:0000313" key="2">
    <source>
        <dbReference type="Proteomes" id="UP000294933"/>
    </source>
</evidence>
<dbReference type="SUPFAM" id="SSF52540">
    <property type="entry name" value="P-loop containing nucleoside triphosphate hydrolases"/>
    <property type="match status" value="1"/>
</dbReference>
<dbReference type="Pfam" id="PF13424">
    <property type="entry name" value="TPR_12"/>
    <property type="match status" value="1"/>
</dbReference>
<dbReference type="PANTHER" id="PTHR47691">
    <property type="entry name" value="REGULATOR-RELATED"/>
    <property type="match status" value="1"/>
</dbReference>
<reference evidence="1 2" key="1">
    <citation type="submission" date="2018-06" db="EMBL/GenBank/DDBJ databases">
        <title>A transcriptomic atlas of mushroom development highlights an independent origin of complex multicellularity.</title>
        <authorList>
            <consortium name="DOE Joint Genome Institute"/>
            <person name="Krizsan K."/>
            <person name="Almasi E."/>
            <person name="Merenyi Z."/>
            <person name="Sahu N."/>
            <person name="Viragh M."/>
            <person name="Koszo T."/>
            <person name="Mondo S."/>
            <person name="Kiss B."/>
            <person name="Balint B."/>
            <person name="Kues U."/>
            <person name="Barry K."/>
            <person name="Hegedus J.C."/>
            <person name="Henrissat B."/>
            <person name="Johnson J."/>
            <person name="Lipzen A."/>
            <person name="Ohm R."/>
            <person name="Nagy I."/>
            <person name="Pangilinan J."/>
            <person name="Yan J."/>
            <person name="Xiong Y."/>
            <person name="Grigoriev I.V."/>
            <person name="Hibbett D.S."/>
            <person name="Nagy L.G."/>
        </authorList>
    </citation>
    <scope>NUCLEOTIDE SEQUENCE [LARGE SCALE GENOMIC DNA]</scope>
    <source>
        <strain evidence="1 2">SZMC22713</strain>
    </source>
</reference>
<dbReference type="SUPFAM" id="SSF50370">
    <property type="entry name" value="Ricin B-like lectins"/>
    <property type="match status" value="1"/>
</dbReference>
<dbReference type="EMBL" id="ML170167">
    <property type="protein sequence ID" value="TDL24337.1"/>
    <property type="molecule type" value="Genomic_DNA"/>
</dbReference>
<name>A0A4Y7Q9J9_9AGAM</name>
<gene>
    <name evidence="1" type="ORF">BD410DRAFT_767598</name>
</gene>
<proteinExistence type="predicted"/>
<dbReference type="InterPro" id="IPR019734">
    <property type="entry name" value="TPR_rpt"/>
</dbReference>
<dbReference type="STRING" id="50990.A0A4Y7Q9J9"/>
<accession>A0A4Y7Q9J9</accession>
<dbReference type="SUPFAM" id="SSF48452">
    <property type="entry name" value="TPR-like"/>
    <property type="match status" value="2"/>
</dbReference>
<dbReference type="PANTHER" id="PTHR47691:SF3">
    <property type="entry name" value="HTH-TYPE TRANSCRIPTIONAL REGULATOR RV0890C-RELATED"/>
    <property type="match status" value="1"/>
</dbReference>
<sequence length="972" mass="108520">MSTSMVYLTSDHIPDGYYKIKNYTFGNLVGRRLRDKELCGSFPAVRGNNVVWHITRRSHGKHLIRSVTDGLVAQCAPVPKEKGSIYVDREAFDWDIEQVSPVQPDCYLIFSSVKPRLVWGLRDEQDGTWVVFTDYMSNGRLWWRFEKATDAEIEDIDLTNKLGAASSQPYGQPSSILNDLSNQENYMSELKYEPPPFPSCLFGRDDFITSAVQLILQHPPARLAILGPGGIGKTTVAAAIFGCDDIKKIFTQHKAFTSCESLFMADQLVVNLCHCFQLTIQEKRPLKTLQSFLQGVPKALLVLDNFETVWNGDHESTLRLLQILDSYRHLTILITLRGALLPDGIIWTKPTLKPLQTLTVSAAKEIYRTISSTDDDKDLEKLMQNVDFLPLAIVLLAYLGKLNMSPSKLLSMWQDEQTALLRKQGGSKSDCLETSITLSLQSPLMKESKYTLKMLRIICYLPAGVKLDDLSQFASISRIDALKAIEILLKTGLVQQSEKKRLKVLSPVRYFILKQHACDIAEVSEIKQKYFNIIKNIKNIFTWVPSEVQHYLSLANEENDNIFYILNLCLDECSKDADIFNTVISYSQFLYFTIPSTALIQKAIAMYNLLCMNDKSGAAECLLSLGNIARTLQSYPEAISALKEAHAEFQQTGNKKSAAHCLKSLGDIATMTYKYLEGISALKEAQIEFEQVGDKRGVAQCLHSLGNIATMVNMHAEAALALEDAQAIFQHIGDRLGVAYCLKGLGDIAIMLSKHSEAMSILKEAQTVFQQIGDKLGVAQCLQSLGDNFRILHSYSEAISSLKEAQFEFQQIGYKLGVAHCLKSLSDIATMQSNYSEAISALTEGQAVLKQIDDKIGVAYCFKKQADIAVMLKNYPEAVSALKEAQAIFQNADDKLGVAHCLKKLADIAAMLKNYPEAISALKEAQIEFQKIENTADAEYCLSKIEEIGQLLTTVHIEIQQEERPAKAKGKF</sequence>
<evidence type="ECO:0000313" key="1">
    <source>
        <dbReference type="EMBL" id="TDL24337.1"/>
    </source>
</evidence>
<dbReference type="Gene3D" id="1.25.40.10">
    <property type="entry name" value="Tetratricopeptide repeat domain"/>
    <property type="match status" value="2"/>
</dbReference>
<dbReference type="OrthoDB" id="431454at2759"/>
<dbReference type="AlphaFoldDB" id="A0A4Y7Q9J9"/>
<dbReference type="InterPro" id="IPR011990">
    <property type="entry name" value="TPR-like_helical_dom_sf"/>
</dbReference>
<organism evidence="1 2">
    <name type="scientific">Rickenella mellea</name>
    <dbReference type="NCBI Taxonomy" id="50990"/>
    <lineage>
        <taxon>Eukaryota</taxon>
        <taxon>Fungi</taxon>
        <taxon>Dikarya</taxon>
        <taxon>Basidiomycota</taxon>
        <taxon>Agaricomycotina</taxon>
        <taxon>Agaricomycetes</taxon>
        <taxon>Hymenochaetales</taxon>
        <taxon>Rickenellaceae</taxon>
        <taxon>Rickenella</taxon>
    </lineage>
</organism>
<dbReference type="InterPro" id="IPR027417">
    <property type="entry name" value="P-loop_NTPase"/>
</dbReference>
<dbReference type="Proteomes" id="UP000294933">
    <property type="component" value="Unassembled WGS sequence"/>
</dbReference>
<dbReference type="SMART" id="SM00028">
    <property type="entry name" value="TPR"/>
    <property type="match status" value="7"/>
</dbReference>
<dbReference type="Gene3D" id="2.80.10.50">
    <property type="match status" value="1"/>
</dbReference>
<keyword evidence="2" id="KW-1185">Reference proteome</keyword>
<dbReference type="Gene3D" id="3.40.50.300">
    <property type="entry name" value="P-loop containing nucleotide triphosphate hydrolases"/>
    <property type="match status" value="1"/>
</dbReference>
<protein>
    <submittedName>
        <fullName evidence="1">TPR-like protein</fullName>
    </submittedName>
</protein>
<dbReference type="InterPro" id="IPR035992">
    <property type="entry name" value="Ricin_B-like_lectins"/>
</dbReference>
<dbReference type="VEuPathDB" id="FungiDB:BD410DRAFT_767598"/>